<feature type="transmembrane region" description="Helical" evidence="6">
    <location>
        <begin position="221"/>
        <end position="244"/>
    </location>
</feature>
<dbReference type="InterPro" id="IPR050367">
    <property type="entry name" value="APC_superfamily"/>
</dbReference>
<proteinExistence type="predicted"/>
<dbReference type="EMBL" id="JAANNP010000001">
    <property type="protein sequence ID" value="NHC12508.1"/>
    <property type="molecule type" value="Genomic_DNA"/>
</dbReference>
<dbReference type="PIRSF" id="PIRSF006060">
    <property type="entry name" value="AA_transporter"/>
    <property type="match status" value="1"/>
</dbReference>
<feature type="transmembrane region" description="Helical" evidence="6">
    <location>
        <begin position="320"/>
        <end position="341"/>
    </location>
</feature>
<keyword evidence="5 6" id="KW-0472">Membrane</keyword>
<organism evidence="7 8">
    <name type="scientific">Motilibacter deserti</name>
    <dbReference type="NCBI Taxonomy" id="2714956"/>
    <lineage>
        <taxon>Bacteria</taxon>
        <taxon>Bacillati</taxon>
        <taxon>Actinomycetota</taxon>
        <taxon>Actinomycetes</taxon>
        <taxon>Motilibacterales</taxon>
        <taxon>Motilibacteraceae</taxon>
        <taxon>Motilibacter</taxon>
    </lineage>
</organism>
<evidence type="ECO:0000256" key="4">
    <source>
        <dbReference type="ARBA" id="ARBA00022989"/>
    </source>
</evidence>
<dbReference type="Pfam" id="PF13520">
    <property type="entry name" value="AA_permease_2"/>
    <property type="match status" value="1"/>
</dbReference>
<comment type="caution">
    <text evidence="7">The sequence shown here is derived from an EMBL/GenBank/DDBJ whole genome shotgun (WGS) entry which is preliminary data.</text>
</comment>
<sequence>MIGLASTAPAYSLAVTVGLLADEAGGHAAGIMLLAVAPMLLVALAYRELNAHEPDAGTTFAWVARAFGPRTGWLGGWAVVVSSLFVMASLAQVAAQYLFLLVGADGLADSRGAQLVAGLVWIGLLTWLCSRGITTTAATQTALLLIELVLLLVFTVKALWEVVVVGHQGSTTPEASWLDPFGAGMSATWTGLLLAVFLYWGWDSSFSVNEETAAPRRGPAIAALAAIGVLVVVLVGSTVAVIAWGGVERTAALGDEDVLAAFAQEVLGGQGGNLLLLCVLSSAVAGTQTTIVPMVRTVLSMGAHGAMPAPLARVEKDSGSPALATWVIGAVSAALFVAFLMSSENALADSVEATALGICAYYGLTCAAVPAYFRGHLSGRRNIVFRLIVPIAGSAWMVALLIGSVSSLLGGESKVFGIATPVLFAAAALLAGLVLMATQRRGAYFTSR</sequence>
<evidence type="ECO:0000256" key="3">
    <source>
        <dbReference type="ARBA" id="ARBA00022692"/>
    </source>
</evidence>
<feature type="transmembrane region" description="Helical" evidence="6">
    <location>
        <begin position="24"/>
        <end position="46"/>
    </location>
</feature>
<gene>
    <name evidence="7" type="ORF">G9H71_01755</name>
</gene>
<dbReference type="PANTHER" id="PTHR42770">
    <property type="entry name" value="AMINO ACID TRANSPORTER-RELATED"/>
    <property type="match status" value="1"/>
</dbReference>
<keyword evidence="4 6" id="KW-1133">Transmembrane helix</keyword>
<keyword evidence="2" id="KW-1003">Cell membrane</keyword>
<feature type="transmembrane region" description="Helical" evidence="6">
    <location>
        <begin position="74"/>
        <end position="100"/>
    </location>
</feature>
<reference evidence="7 8" key="1">
    <citation type="submission" date="2020-03" db="EMBL/GenBank/DDBJ databases">
        <title>Two novel Motilibacter sp.</title>
        <authorList>
            <person name="Liu S."/>
        </authorList>
    </citation>
    <scope>NUCLEOTIDE SEQUENCE [LARGE SCALE GENOMIC DNA]</scope>
    <source>
        <strain evidence="7 8">E257</strain>
    </source>
</reference>
<feature type="transmembrane region" description="Helical" evidence="6">
    <location>
        <begin position="142"/>
        <end position="160"/>
    </location>
</feature>
<name>A0ABX0GNT8_9ACTN</name>
<dbReference type="Proteomes" id="UP000800981">
    <property type="component" value="Unassembled WGS sequence"/>
</dbReference>
<evidence type="ECO:0000256" key="1">
    <source>
        <dbReference type="ARBA" id="ARBA00004651"/>
    </source>
</evidence>
<dbReference type="RefSeq" id="WP_166276886.1">
    <property type="nucleotide sequence ID" value="NZ_JAANNP010000001.1"/>
</dbReference>
<keyword evidence="8" id="KW-1185">Reference proteome</keyword>
<evidence type="ECO:0000256" key="5">
    <source>
        <dbReference type="ARBA" id="ARBA00023136"/>
    </source>
</evidence>
<feature type="transmembrane region" description="Helical" evidence="6">
    <location>
        <begin position="274"/>
        <end position="299"/>
    </location>
</feature>
<dbReference type="InterPro" id="IPR002293">
    <property type="entry name" value="AA/rel_permease1"/>
</dbReference>
<dbReference type="PANTHER" id="PTHR42770:SF16">
    <property type="entry name" value="AMINO ACID PERMEASE"/>
    <property type="match status" value="1"/>
</dbReference>
<evidence type="ECO:0000313" key="7">
    <source>
        <dbReference type="EMBL" id="NHC12508.1"/>
    </source>
</evidence>
<evidence type="ECO:0000313" key="8">
    <source>
        <dbReference type="Proteomes" id="UP000800981"/>
    </source>
</evidence>
<protein>
    <submittedName>
        <fullName evidence="7">APC family permease</fullName>
    </submittedName>
</protein>
<comment type="subcellular location">
    <subcellularLocation>
        <location evidence="1">Cell membrane</location>
        <topology evidence="1">Multi-pass membrane protein</topology>
    </subcellularLocation>
</comment>
<accession>A0ABX0GNT8</accession>
<evidence type="ECO:0000256" key="6">
    <source>
        <dbReference type="SAM" id="Phobius"/>
    </source>
</evidence>
<dbReference type="Gene3D" id="1.20.1740.10">
    <property type="entry name" value="Amino acid/polyamine transporter I"/>
    <property type="match status" value="1"/>
</dbReference>
<feature type="transmembrane region" description="Helical" evidence="6">
    <location>
        <begin position="415"/>
        <end position="438"/>
    </location>
</feature>
<keyword evidence="3 6" id="KW-0812">Transmembrane</keyword>
<feature type="transmembrane region" description="Helical" evidence="6">
    <location>
        <begin position="112"/>
        <end position="130"/>
    </location>
</feature>
<feature type="transmembrane region" description="Helical" evidence="6">
    <location>
        <begin position="180"/>
        <end position="200"/>
    </location>
</feature>
<feature type="transmembrane region" description="Helical" evidence="6">
    <location>
        <begin position="353"/>
        <end position="373"/>
    </location>
</feature>
<evidence type="ECO:0000256" key="2">
    <source>
        <dbReference type="ARBA" id="ARBA00022475"/>
    </source>
</evidence>
<feature type="transmembrane region" description="Helical" evidence="6">
    <location>
        <begin position="385"/>
        <end position="409"/>
    </location>
</feature>